<keyword evidence="2" id="KW-1185">Reference proteome</keyword>
<organism evidence="1 2">
    <name type="scientific">Pyrinomonas methylaliphatogenes</name>
    <dbReference type="NCBI Taxonomy" id="454194"/>
    <lineage>
        <taxon>Bacteria</taxon>
        <taxon>Pseudomonadati</taxon>
        <taxon>Acidobacteriota</taxon>
        <taxon>Blastocatellia</taxon>
        <taxon>Blastocatellales</taxon>
        <taxon>Pyrinomonadaceae</taxon>
        <taxon>Pyrinomonas</taxon>
    </lineage>
</organism>
<reference evidence="1 2" key="1">
    <citation type="submission" date="2013-12" db="EMBL/GenBank/DDBJ databases">
        <authorList>
            <person name="Stott M."/>
        </authorList>
    </citation>
    <scope>NUCLEOTIDE SEQUENCE [LARGE SCALE GENOMIC DNA]</scope>
    <source>
        <strain evidence="1 2">K22</strain>
    </source>
</reference>
<gene>
    <name evidence="1" type="ORF">PYK22_00633</name>
</gene>
<dbReference type="Proteomes" id="UP000031518">
    <property type="component" value="Unassembled WGS sequence"/>
</dbReference>
<proteinExistence type="predicted"/>
<dbReference type="AlphaFoldDB" id="A0A0B6WTU3"/>
<evidence type="ECO:0008006" key="3">
    <source>
        <dbReference type="Google" id="ProtNLM"/>
    </source>
</evidence>
<sequence length="94" mass="10859">MADEANKESAVTIHAVVDRIEDGDWAVLLLGDDERGRADFPLALLPSGTREGTHLRIRIEFDEESQRRVEEETRQLLERLQQKSRSKGRKEFKL</sequence>
<dbReference type="Gene3D" id="6.20.120.50">
    <property type="match status" value="1"/>
</dbReference>
<evidence type="ECO:0000313" key="2">
    <source>
        <dbReference type="Proteomes" id="UP000031518"/>
    </source>
</evidence>
<reference evidence="1 2" key="2">
    <citation type="submission" date="2015-01" db="EMBL/GenBank/DDBJ databases">
        <title>Complete genome sequence of Pyrinomonas methylaliphatogenes type strain K22T.</title>
        <authorList>
            <person name="Lee K.C.Y."/>
            <person name="Power J.F."/>
            <person name="Dunfield P.F."/>
            <person name="Morgan X.C."/>
            <person name="Huttenhower C."/>
            <person name="Stott M.B."/>
        </authorList>
    </citation>
    <scope>NUCLEOTIDE SEQUENCE [LARGE SCALE GENOMIC DNA]</scope>
    <source>
        <strain evidence="1 2">K22</strain>
    </source>
</reference>
<dbReference type="RefSeq" id="WP_041974198.1">
    <property type="nucleotide sequence ID" value="NZ_CBXV010000002.1"/>
</dbReference>
<name>A0A0B6WTU3_9BACT</name>
<evidence type="ECO:0000313" key="1">
    <source>
        <dbReference type="EMBL" id="CDM64638.1"/>
    </source>
</evidence>
<protein>
    <recommendedName>
        <fullName evidence="3">DUF3006 domain-containing protein</fullName>
    </recommendedName>
</protein>
<dbReference type="InterPro" id="IPR021377">
    <property type="entry name" value="DUF3006"/>
</dbReference>
<dbReference type="EMBL" id="CBXV010000002">
    <property type="protein sequence ID" value="CDM64638.1"/>
    <property type="molecule type" value="Genomic_DNA"/>
</dbReference>
<dbReference type="OrthoDB" id="164847at2"/>
<dbReference type="STRING" id="454194.PYK22_00633"/>
<dbReference type="Pfam" id="PF11213">
    <property type="entry name" value="DUF3006"/>
    <property type="match status" value="1"/>
</dbReference>
<accession>A0A0B6WTU3</accession>